<keyword evidence="1" id="KW-0472">Membrane</keyword>
<name>A0A8H2M8P2_9FIRM</name>
<gene>
    <name evidence="2" type="ORF">NCTC13150_01752</name>
</gene>
<dbReference type="SUPFAM" id="SSF58104">
    <property type="entry name" value="Methyl-accepting chemotaxis protein (MCP) signaling domain"/>
    <property type="match status" value="1"/>
</dbReference>
<keyword evidence="3" id="KW-1185">Reference proteome</keyword>
<accession>A0A8H2M8P2</accession>
<dbReference type="EMBL" id="CAACYI010000001">
    <property type="protein sequence ID" value="VFB17167.1"/>
    <property type="molecule type" value="Genomic_DNA"/>
</dbReference>
<dbReference type="RefSeq" id="WP_072469992.1">
    <property type="nucleotide sequence ID" value="NZ_CAACYI010000001.1"/>
</dbReference>
<evidence type="ECO:0000313" key="2">
    <source>
        <dbReference type="EMBL" id="VFB17167.1"/>
    </source>
</evidence>
<keyword evidence="1" id="KW-1133">Transmembrane helix</keyword>
<sequence length="163" mass="17565">MEVTITLSDLLQIILYLAGAAALIYLALALKNIVKITGKIKDVLEENEVAINDTVKRLPSISNNVDKISTDAASITGEVNGLVTTIKPEVEKLSGTLAKVTDTVDDLTGRVDATSLQVQNTLTDISGSISDTAKTISVNANNVIDYFYIIREVIEALRDVFLK</sequence>
<dbReference type="Gene3D" id="1.20.1480.30">
    <property type="entry name" value="Designed four-helix bundle protein"/>
    <property type="match status" value="1"/>
</dbReference>
<dbReference type="AlphaFoldDB" id="A0A8H2M8P2"/>
<evidence type="ECO:0008006" key="4">
    <source>
        <dbReference type="Google" id="ProtNLM"/>
    </source>
</evidence>
<keyword evidence="1" id="KW-0812">Transmembrane</keyword>
<reference evidence="2 3" key="1">
    <citation type="submission" date="2019-02" db="EMBL/GenBank/DDBJ databases">
        <authorList>
            <consortium name="Pathogen Informatics"/>
        </authorList>
    </citation>
    <scope>NUCLEOTIDE SEQUENCE [LARGE SCALE GENOMIC DNA]</scope>
    <source>
        <strain evidence="2 3">3012STDY7089603</strain>
    </source>
</reference>
<dbReference type="Proteomes" id="UP000377798">
    <property type="component" value="Unassembled WGS sequence"/>
</dbReference>
<organism evidence="2 3">
    <name type="scientific">Urinicoccus massiliensis</name>
    <dbReference type="NCBI Taxonomy" id="1723382"/>
    <lineage>
        <taxon>Bacteria</taxon>
        <taxon>Bacillati</taxon>
        <taxon>Bacillota</taxon>
        <taxon>Tissierellia</taxon>
        <taxon>Tissierellales</taxon>
        <taxon>Peptoniphilaceae</taxon>
        <taxon>Urinicoccus</taxon>
    </lineage>
</organism>
<feature type="transmembrane region" description="Helical" evidence="1">
    <location>
        <begin position="13"/>
        <end position="30"/>
    </location>
</feature>
<comment type="caution">
    <text evidence="2">The sequence shown here is derived from an EMBL/GenBank/DDBJ whole genome shotgun (WGS) entry which is preliminary data.</text>
</comment>
<evidence type="ECO:0000313" key="3">
    <source>
        <dbReference type="Proteomes" id="UP000377798"/>
    </source>
</evidence>
<proteinExistence type="predicted"/>
<protein>
    <recommendedName>
        <fullName evidence="4">DUF948 domain-containing protein</fullName>
    </recommendedName>
</protein>
<evidence type="ECO:0000256" key="1">
    <source>
        <dbReference type="SAM" id="Phobius"/>
    </source>
</evidence>